<accession>L1J2Q3</accession>
<reference evidence="2 4" key="1">
    <citation type="journal article" date="2012" name="Nature">
        <title>Algal genomes reveal evolutionary mosaicism and the fate of nucleomorphs.</title>
        <authorList>
            <consortium name="DOE Joint Genome Institute"/>
            <person name="Curtis B.A."/>
            <person name="Tanifuji G."/>
            <person name="Burki F."/>
            <person name="Gruber A."/>
            <person name="Irimia M."/>
            <person name="Maruyama S."/>
            <person name="Arias M.C."/>
            <person name="Ball S.G."/>
            <person name="Gile G.H."/>
            <person name="Hirakawa Y."/>
            <person name="Hopkins J.F."/>
            <person name="Kuo A."/>
            <person name="Rensing S.A."/>
            <person name="Schmutz J."/>
            <person name="Symeonidi A."/>
            <person name="Elias M."/>
            <person name="Eveleigh R.J."/>
            <person name="Herman E.K."/>
            <person name="Klute M.J."/>
            <person name="Nakayama T."/>
            <person name="Obornik M."/>
            <person name="Reyes-Prieto A."/>
            <person name="Armbrust E.V."/>
            <person name="Aves S.J."/>
            <person name="Beiko R.G."/>
            <person name="Coutinho P."/>
            <person name="Dacks J.B."/>
            <person name="Durnford D.G."/>
            <person name="Fast N.M."/>
            <person name="Green B.R."/>
            <person name="Grisdale C.J."/>
            <person name="Hempel F."/>
            <person name="Henrissat B."/>
            <person name="Hoppner M.P."/>
            <person name="Ishida K."/>
            <person name="Kim E."/>
            <person name="Koreny L."/>
            <person name="Kroth P.G."/>
            <person name="Liu Y."/>
            <person name="Malik S.B."/>
            <person name="Maier U.G."/>
            <person name="McRose D."/>
            <person name="Mock T."/>
            <person name="Neilson J.A."/>
            <person name="Onodera N.T."/>
            <person name="Poole A.M."/>
            <person name="Pritham E.J."/>
            <person name="Richards T.A."/>
            <person name="Rocap G."/>
            <person name="Roy S.W."/>
            <person name="Sarai C."/>
            <person name="Schaack S."/>
            <person name="Shirato S."/>
            <person name="Slamovits C.H."/>
            <person name="Spencer D.F."/>
            <person name="Suzuki S."/>
            <person name="Worden A.Z."/>
            <person name="Zauner S."/>
            <person name="Barry K."/>
            <person name="Bell C."/>
            <person name="Bharti A.K."/>
            <person name="Crow J.A."/>
            <person name="Grimwood J."/>
            <person name="Kramer R."/>
            <person name="Lindquist E."/>
            <person name="Lucas S."/>
            <person name="Salamov A."/>
            <person name="McFadden G.I."/>
            <person name="Lane C.E."/>
            <person name="Keeling P.J."/>
            <person name="Gray M.W."/>
            <person name="Grigoriev I.V."/>
            <person name="Archibald J.M."/>
        </authorList>
    </citation>
    <scope>NUCLEOTIDE SEQUENCE</scope>
    <source>
        <strain evidence="2 4">CCMP2712</strain>
    </source>
</reference>
<dbReference type="HOGENOM" id="CLU_1113119_0_0_1"/>
<dbReference type="EnsemblProtists" id="EKX42419">
    <property type="protein sequence ID" value="EKX42419"/>
    <property type="gene ID" value="GUITHDRAFT_111697"/>
</dbReference>
<name>L1J2Q3_GUITC</name>
<sequence>MCEASEEVCVRLDDDLESPEMTSFDLTKIQSFLNSHQESKTSSKKMLGARAVTVANHPFTILGVNEEFSRLTGFNAEFMKGSSLKALHGPNTKVNVYESVMCDAAQGKGSRECQLVCCLAQSNEVLMRLEVTAIPCGEKDLKMLLCELSPARCVHKVEDLDRSKGVWVLLQSKPHHHIDAVSDQWFDMFGMRNAEVIGRSLKVIQGPGTDLKAYKKLMEDSERGIECDTSFLTYNVRGERLITHFRCMPI</sequence>
<dbReference type="EMBL" id="JH993017">
    <property type="protein sequence ID" value="EKX42419.1"/>
    <property type="molecule type" value="Genomic_DNA"/>
</dbReference>
<dbReference type="InterPro" id="IPR035965">
    <property type="entry name" value="PAS-like_dom_sf"/>
</dbReference>
<protein>
    <recommendedName>
        <fullName evidence="1">PAS domain-containing protein</fullName>
    </recommendedName>
</protein>
<evidence type="ECO:0000313" key="2">
    <source>
        <dbReference type="EMBL" id="EKX42419.1"/>
    </source>
</evidence>
<feature type="domain" description="PAS" evidence="1">
    <location>
        <begin position="51"/>
        <end position="143"/>
    </location>
</feature>
<evidence type="ECO:0000313" key="3">
    <source>
        <dbReference type="EnsemblProtists" id="EKX42419"/>
    </source>
</evidence>
<reference evidence="4" key="2">
    <citation type="submission" date="2012-11" db="EMBL/GenBank/DDBJ databases">
        <authorList>
            <person name="Kuo A."/>
            <person name="Curtis B.A."/>
            <person name="Tanifuji G."/>
            <person name="Burki F."/>
            <person name="Gruber A."/>
            <person name="Irimia M."/>
            <person name="Maruyama S."/>
            <person name="Arias M.C."/>
            <person name="Ball S.G."/>
            <person name="Gile G.H."/>
            <person name="Hirakawa Y."/>
            <person name="Hopkins J.F."/>
            <person name="Rensing S.A."/>
            <person name="Schmutz J."/>
            <person name="Symeonidi A."/>
            <person name="Elias M."/>
            <person name="Eveleigh R.J."/>
            <person name="Herman E.K."/>
            <person name="Klute M.J."/>
            <person name="Nakayama T."/>
            <person name="Obornik M."/>
            <person name="Reyes-Prieto A."/>
            <person name="Armbrust E.V."/>
            <person name="Aves S.J."/>
            <person name="Beiko R.G."/>
            <person name="Coutinho P."/>
            <person name="Dacks J.B."/>
            <person name="Durnford D.G."/>
            <person name="Fast N.M."/>
            <person name="Green B.R."/>
            <person name="Grisdale C."/>
            <person name="Hempe F."/>
            <person name="Henrissat B."/>
            <person name="Hoppner M.P."/>
            <person name="Ishida K.-I."/>
            <person name="Kim E."/>
            <person name="Koreny L."/>
            <person name="Kroth P.G."/>
            <person name="Liu Y."/>
            <person name="Malik S.-B."/>
            <person name="Maier U.G."/>
            <person name="McRose D."/>
            <person name="Mock T."/>
            <person name="Neilson J.A."/>
            <person name="Onodera N.T."/>
            <person name="Poole A.M."/>
            <person name="Pritham E.J."/>
            <person name="Richards T.A."/>
            <person name="Rocap G."/>
            <person name="Roy S.W."/>
            <person name="Sarai C."/>
            <person name="Schaack S."/>
            <person name="Shirato S."/>
            <person name="Slamovits C.H."/>
            <person name="Spencer D.F."/>
            <person name="Suzuki S."/>
            <person name="Worden A.Z."/>
            <person name="Zauner S."/>
            <person name="Barry K."/>
            <person name="Bell C."/>
            <person name="Bharti A.K."/>
            <person name="Crow J.A."/>
            <person name="Grimwood J."/>
            <person name="Kramer R."/>
            <person name="Lindquist E."/>
            <person name="Lucas S."/>
            <person name="Salamov A."/>
            <person name="McFadden G.I."/>
            <person name="Lane C.E."/>
            <person name="Keeling P.J."/>
            <person name="Gray M.W."/>
            <person name="Grigoriev I.V."/>
            <person name="Archibald J.M."/>
        </authorList>
    </citation>
    <scope>NUCLEOTIDE SEQUENCE</scope>
    <source>
        <strain evidence="4">CCMP2712</strain>
    </source>
</reference>
<organism evidence="2">
    <name type="scientific">Guillardia theta (strain CCMP2712)</name>
    <name type="common">Cryptophyte</name>
    <dbReference type="NCBI Taxonomy" id="905079"/>
    <lineage>
        <taxon>Eukaryota</taxon>
        <taxon>Cryptophyceae</taxon>
        <taxon>Pyrenomonadales</taxon>
        <taxon>Geminigeraceae</taxon>
        <taxon>Guillardia</taxon>
    </lineage>
</organism>
<evidence type="ECO:0000259" key="1">
    <source>
        <dbReference type="Pfam" id="PF13426"/>
    </source>
</evidence>
<dbReference type="Gene3D" id="3.30.450.20">
    <property type="entry name" value="PAS domain"/>
    <property type="match status" value="2"/>
</dbReference>
<dbReference type="SUPFAM" id="SSF55785">
    <property type="entry name" value="PYP-like sensor domain (PAS domain)"/>
    <property type="match status" value="1"/>
</dbReference>
<dbReference type="AlphaFoldDB" id="L1J2Q3"/>
<dbReference type="RefSeq" id="XP_005829399.1">
    <property type="nucleotide sequence ID" value="XM_005829342.1"/>
</dbReference>
<dbReference type="GeneID" id="17298965"/>
<keyword evidence="4" id="KW-1185">Reference proteome</keyword>
<reference evidence="3" key="3">
    <citation type="submission" date="2015-06" db="UniProtKB">
        <authorList>
            <consortium name="EnsemblProtists"/>
        </authorList>
    </citation>
    <scope>IDENTIFICATION</scope>
</reference>
<feature type="domain" description="PAS" evidence="1">
    <location>
        <begin position="167"/>
        <end position="250"/>
    </location>
</feature>
<dbReference type="Pfam" id="PF13426">
    <property type="entry name" value="PAS_9"/>
    <property type="match status" value="2"/>
</dbReference>
<dbReference type="PaxDb" id="55529-EKX42419"/>
<dbReference type="KEGG" id="gtt:GUITHDRAFT_111697"/>
<proteinExistence type="predicted"/>
<dbReference type="Proteomes" id="UP000011087">
    <property type="component" value="Unassembled WGS sequence"/>
</dbReference>
<dbReference type="InterPro" id="IPR000014">
    <property type="entry name" value="PAS"/>
</dbReference>
<gene>
    <name evidence="2" type="ORF">GUITHDRAFT_111697</name>
</gene>
<evidence type="ECO:0000313" key="4">
    <source>
        <dbReference type="Proteomes" id="UP000011087"/>
    </source>
</evidence>